<reference evidence="1 2" key="1">
    <citation type="journal article" date="2023" name="Plants (Basel)">
        <title>Bridging the Gap: Combining Genomics and Transcriptomics Approaches to Understand Stylosanthes scabra, an Orphan Legume from the Brazilian Caatinga.</title>
        <authorList>
            <person name="Ferreira-Neto J.R.C."/>
            <person name="da Silva M.D."/>
            <person name="Binneck E."/>
            <person name="de Melo N.F."/>
            <person name="da Silva R.H."/>
            <person name="de Melo A.L.T.M."/>
            <person name="Pandolfi V."/>
            <person name="Bustamante F.O."/>
            <person name="Brasileiro-Vidal A.C."/>
            <person name="Benko-Iseppon A.M."/>
        </authorList>
    </citation>
    <scope>NUCLEOTIDE SEQUENCE [LARGE SCALE GENOMIC DNA]</scope>
    <source>
        <tissue evidence="1">Leaves</tissue>
    </source>
</reference>
<evidence type="ECO:0000313" key="1">
    <source>
        <dbReference type="EMBL" id="MED6193720.1"/>
    </source>
</evidence>
<evidence type="ECO:0000313" key="2">
    <source>
        <dbReference type="Proteomes" id="UP001341840"/>
    </source>
</evidence>
<name>A0ABU6X961_9FABA</name>
<organism evidence="1 2">
    <name type="scientific">Stylosanthes scabra</name>
    <dbReference type="NCBI Taxonomy" id="79078"/>
    <lineage>
        <taxon>Eukaryota</taxon>
        <taxon>Viridiplantae</taxon>
        <taxon>Streptophyta</taxon>
        <taxon>Embryophyta</taxon>
        <taxon>Tracheophyta</taxon>
        <taxon>Spermatophyta</taxon>
        <taxon>Magnoliopsida</taxon>
        <taxon>eudicotyledons</taxon>
        <taxon>Gunneridae</taxon>
        <taxon>Pentapetalae</taxon>
        <taxon>rosids</taxon>
        <taxon>fabids</taxon>
        <taxon>Fabales</taxon>
        <taxon>Fabaceae</taxon>
        <taxon>Papilionoideae</taxon>
        <taxon>50 kb inversion clade</taxon>
        <taxon>dalbergioids sensu lato</taxon>
        <taxon>Dalbergieae</taxon>
        <taxon>Pterocarpus clade</taxon>
        <taxon>Stylosanthes</taxon>
    </lineage>
</organism>
<protein>
    <submittedName>
        <fullName evidence="1">Uncharacterized protein</fullName>
    </submittedName>
</protein>
<dbReference type="InterPro" id="IPR025322">
    <property type="entry name" value="PADRE_dom"/>
</dbReference>
<dbReference type="PANTHER" id="PTHR33052">
    <property type="entry name" value="DUF4228 DOMAIN PROTEIN-RELATED"/>
    <property type="match status" value="1"/>
</dbReference>
<dbReference type="Proteomes" id="UP001341840">
    <property type="component" value="Unassembled WGS sequence"/>
</dbReference>
<keyword evidence="2" id="KW-1185">Reference proteome</keyword>
<sequence length="195" mass="22455">MGNNISFGASHARGKIVFCDGSVQEFEEPLTAAELMLEHPQQVVVELDSAMKERRPSPLPADKKLEMRKMYVMLPVKRGKAVGLSGEESRRIVMMVNYSATLHCKYNKDLVVCSPRLLPWIARLWRNNEIGEVGVLQRKEDNNFAEQVAEMIEERPEYYLSRQMSGKGWKPSLDTIKEKNKIKTKLSHWLFLKSF</sequence>
<dbReference type="EMBL" id="JASCZI010211522">
    <property type="protein sequence ID" value="MED6193720.1"/>
    <property type="molecule type" value="Genomic_DNA"/>
</dbReference>
<gene>
    <name evidence="1" type="ORF">PIB30_022016</name>
</gene>
<dbReference type="Pfam" id="PF14009">
    <property type="entry name" value="PADRE"/>
    <property type="match status" value="1"/>
</dbReference>
<proteinExistence type="predicted"/>
<comment type="caution">
    <text evidence="1">The sequence shown here is derived from an EMBL/GenBank/DDBJ whole genome shotgun (WGS) entry which is preliminary data.</text>
</comment>
<accession>A0ABU6X961</accession>